<dbReference type="InterPro" id="IPR006665">
    <property type="entry name" value="OmpA-like"/>
</dbReference>
<evidence type="ECO:0000256" key="5">
    <source>
        <dbReference type="SAM" id="SignalP"/>
    </source>
</evidence>
<dbReference type="RefSeq" id="WP_108829721.1">
    <property type="nucleotide sequence ID" value="NZ_OMOR01000001.1"/>
</dbReference>
<dbReference type="AlphaFoldDB" id="A0A2R8BIK2"/>
<evidence type="ECO:0000256" key="2">
    <source>
        <dbReference type="ARBA" id="ARBA00023136"/>
    </source>
</evidence>
<keyword evidence="5" id="KW-0732">Signal</keyword>
<keyword evidence="2 4" id="KW-0472">Membrane</keyword>
<dbReference type="EMBL" id="OMOR01000001">
    <property type="protein sequence ID" value="SPH22819.1"/>
    <property type="molecule type" value="Genomic_DNA"/>
</dbReference>
<reference evidence="7 8" key="1">
    <citation type="submission" date="2018-03" db="EMBL/GenBank/DDBJ databases">
        <authorList>
            <person name="Keele B.F."/>
        </authorList>
    </citation>
    <scope>NUCLEOTIDE SEQUENCE [LARGE SCALE GENOMIC DNA]</scope>
    <source>
        <strain evidence="7 8">CECT 8599</strain>
    </source>
</reference>
<dbReference type="Pfam" id="PF00691">
    <property type="entry name" value="OmpA"/>
    <property type="match status" value="1"/>
</dbReference>
<sequence length="314" mass="32812">MIRALALLALLCAPAPAAFALDLSLPANARLTAERNSKLDGYTLPLAPFGIAGIPSVTVEGEVRRAAWRISSPGLTPLQVLAPLREQLVDAGYEVALDCTQNTCGGFDFRFATEVLPAPNMYVNIRAYRFLAAHLGPVSAPKNVVGLFVSTSETVAHVQVIQAGDIASKTSVQATGQIPEPVLNTALTAPEGIDSLVAKGSLVLTELDFATGTSDLGAGPFPILADLAGLLAQRSDIRMALVGHTDSVGGLTGNIALSKKRAQSVRQRLIEAHGVDPARLDAEGMGYLAPAATHLTKEGRETNRRVEAIVLPAG</sequence>
<dbReference type="OrthoDB" id="9792021at2"/>
<dbReference type="Proteomes" id="UP000244880">
    <property type="component" value="Unassembled WGS sequence"/>
</dbReference>
<dbReference type="Gene3D" id="3.30.1330.60">
    <property type="entry name" value="OmpA-like domain"/>
    <property type="match status" value="1"/>
</dbReference>
<keyword evidence="3" id="KW-0998">Cell outer membrane</keyword>
<proteinExistence type="predicted"/>
<dbReference type="InterPro" id="IPR050330">
    <property type="entry name" value="Bact_OuterMem_StrucFunc"/>
</dbReference>
<feature type="signal peptide" evidence="5">
    <location>
        <begin position="1"/>
        <end position="20"/>
    </location>
</feature>
<dbReference type="PANTHER" id="PTHR30329:SF21">
    <property type="entry name" value="LIPOPROTEIN YIAD-RELATED"/>
    <property type="match status" value="1"/>
</dbReference>
<dbReference type="SUPFAM" id="SSF103088">
    <property type="entry name" value="OmpA-like"/>
    <property type="match status" value="1"/>
</dbReference>
<gene>
    <name evidence="7" type="primary">oprF</name>
    <name evidence="7" type="ORF">ASD8599_03566</name>
</gene>
<feature type="chain" id="PRO_5015353592" evidence="5">
    <location>
        <begin position="21"/>
        <end position="314"/>
    </location>
</feature>
<dbReference type="PROSITE" id="PS51123">
    <property type="entry name" value="OMPA_2"/>
    <property type="match status" value="1"/>
</dbReference>
<dbReference type="PRINTS" id="PR01021">
    <property type="entry name" value="OMPADOMAIN"/>
</dbReference>
<organism evidence="7 8">
    <name type="scientific">Ascidiaceihabitans donghaensis</name>
    <dbReference type="NCBI Taxonomy" id="1510460"/>
    <lineage>
        <taxon>Bacteria</taxon>
        <taxon>Pseudomonadati</taxon>
        <taxon>Pseudomonadota</taxon>
        <taxon>Alphaproteobacteria</taxon>
        <taxon>Rhodobacterales</taxon>
        <taxon>Paracoccaceae</taxon>
        <taxon>Ascidiaceihabitans</taxon>
    </lineage>
</organism>
<dbReference type="PANTHER" id="PTHR30329">
    <property type="entry name" value="STATOR ELEMENT OF FLAGELLAR MOTOR COMPLEX"/>
    <property type="match status" value="1"/>
</dbReference>
<keyword evidence="8" id="KW-1185">Reference proteome</keyword>
<evidence type="ECO:0000256" key="1">
    <source>
        <dbReference type="ARBA" id="ARBA00004442"/>
    </source>
</evidence>
<dbReference type="GO" id="GO:0009279">
    <property type="term" value="C:cell outer membrane"/>
    <property type="evidence" value="ECO:0007669"/>
    <property type="project" value="UniProtKB-SubCell"/>
</dbReference>
<evidence type="ECO:0000313" key="8">
    <source>
        <dbReference type="Proteomes" id="UP000244880"/>
    </source>
</evidence>
<dbReference type="CDD" id="cd07185">
    <property type="entry name" value="OmpA_C-like"/>
    <property type="match status" value="1"/>
</dbReference>
<evidence type="ECO:0000256" key="3">
    <source>
        <dbReference type="ARBA" id="ARBA00023237"/>
    </source>
</evidence>
<dbReference type="InterPro" id="IPR036737">
    <property type="entry name" value="OmpA-like_sf"/>
</dbReference>
<name>A0A2R8BIK2_9RHOB</name>
<evidence type="ECO:0000259" key="6">
    <source>
        <dbReference type="PROSITE" id="PS51123"/>
    </source>
</evidence>
<dbReference type="InterPro" id="IPR006664">
    <property type="entry name" value="OMP_bac"/>
</dbReference>
<evidence type="ECO:0000256" key="4">
    <source>
        <dbReference type="PROSITE-ProRule" id="PRU00473"/>
    </source>
</evidence>
<comment type="subcellular location">
    <subcellularLocation>
        <location evidence="1">Cell outer membrane</location>
    </subcellularLocation>
</comment>
<feature type="domain" description="OmpA-like" evidence="6">
    <location>
        <begin position="197"/>
        <end position="314"/>
    </location>
</feature>
<protein>
    <submittedName>
        <fullName evidence="7">Outer membrane porin F</fullName>
    </submittedName>
</protein>
<evidence type="ECO:0000313" key="7">
    <source>
        <dbReference type="EMBL" id="SPH22819.1"/>
    </source>
</evidence>
<accession>A0A2R8BIK2</accession>